<dbReference type="InterPro" id="IPR011011">
    <property type="entry name" value="Znf_FYVE_PHD"/>
</dbReference>
<keyword evidence="3" id="KW-1185">Reference proteome</keyword>
<dbReference type="KEGG" id="cbr:CBG_22012"/>
<dbReference type="STRING" id="6238.A8Y1C0"/>
<dbReference type="CTD" id="8580806"/>
<dbReference type="RefSeq" id="XP_002638811.1">
    <property type="nucleotide sequence ID" value="XM_002638765.1"/>
</dbReference>
<protein>
    <submittedName>
        <fullName evidence="2">Protein CBG22012</fullName>
    </submittedName>
</protein>
<organism evidence="2 3">
    <name type="scientific">Caenorhabditis briggsae</name>
    <dbReference type="NCBI Taxonomy" id="6238"/>
    <lineage>
        <taxon>Eukaryota</taxon>
        <taxon>Metazoa</taxon>
        <taxon>Ecdysozoa</taxon>
        <taxon>Nematoda</taxon>
        <taxon>Chromadorea</taxon>
        <taxon>Rhabditida</taxon>
        <taxon>Rhabditina</taxon>
        <taxon>Rhabditomorpha</taxon>
        <taxon>Rhabditoidea</taxon>
        <taxon>Rhabditidae</taxon>
        <taxon>Peloderinae</taxon>
        <taxon>Caenorhabditis</taxon>
    </lineage>
</organism>
<proteinExistence type="predicted"/>
<reference evidence="2 3" key="1">
    <citation type="journal article" date="2003" name="PLoS Biol.">
        <title>The genome sequence of Caenorhabditis briggsae: a platform for comparative genomics.</title>
        <authorList>
            <person name="Stein L.D."/>
            <person name="Bao Z."/>
            <person name="Blasiar D."/>
            <person name="Blumenthal T."/>
            <person name="Brent M.R."/>
            <person name="Chen N."/>
            <person name="Chinwalla A."/>
            <person name="Clarke L."/>
            <person name="Clee C."/>
            <person name="Coghlan A."/>
            <person name="Coulson A."/>
            <person name="D'Eustachio P."/>
            <person name="Fitch D.H."/>
            <person name="Fulton L.A."/>
            <person name="Fulton R.E."/>
            <person name="Griffiths-Jones S."/>
            <person name="Harris T.W."/>
            <person name="Hillier L.W."/>
            <person name="Kamath R."/>
            <person name="Kuwabara P.E."/>
            <person name="Mardis E.R."/>
            <person name="Marra M.A."/>
            <person name="Miner T.L."/>
            <person name="Minx P."/>
            <person name="Mullikin J.C."/>
            <person name="Plumb R.W."/>
            <person name="Rogers J."/>
            <person name="Schein J.E."/>
            <person name="Sohrmann M."/>
            <person name="Spieth J."/>
            <person name="Stajich J.E."/>
            <person name="Wei C."/>
            <person name="Willey D."/>
            <person name="Wilson R.K."/>
            <person name="Durbin R."/>
            <person name="Waterston R.H."/>
        </authorList>
    </citation>
    <scope>NUCLEOTIDE SEQUENCE [LARGE SCALE GENOMIC DNA]</scope>
    <source>
        <strain evidence="2 3">AF16</strain>
    </source>
</reference>
<feature type="compositionally biased region" description="Basic and acidic residues" evidence="1">
    <location>
        <begin position="209"/>
        <end position="228"/>
    </location>
</feature>
<sequence length="613" mass="69505">MLPREELEDLAEWLKSIGHYDGPPDRLITDFSFLKTSSEEAETSPHYPPLYTHFDQILDDQFRNPKLNFEYIMYRNQSKAAGEWWMARQRAMEKLKKEEAKRLANDIKANAFWEELERSQHPDRDVEADQTTQMDKDYDPEEDKPMKKKKVPVKKKTEPVKKESTKRGKPGRPGPSSKPREELPGPSTQDVKEEISKLSKRGRPGPSKELPEPSKKPKLEIEEPKENVELQQTPKSNKIRKIYKCPECHKTSGQGTCICNGCHEWVHLKCAKNLKMESGIEWVADIIQPSADQIAEAASEDFETQKWLESIGGSMDPPPNVITNFSFLESPKKEEGVSHEADEGYGSVEPEDFNQTSQEVEVESMPTFFDQIYRDIQNNPDMDIDYLITRNYSKAAGTLFLARQQAIANWDRCLHVKSREIRSLRVWDLPVTGKRERVKSARQLETEESEARWQAAKKVKVEKVRQNASVAVQRIRFGEQGLPVKKVSARRRIPKNPVAKTQPETTCLASKKSAALACRSPAQSATIVPRDPVTTVSISNPMPPLSLACPSSVRQQPKKKPSKHQCPVCQKPARSGTCQCFGCSGWVHFKCAAGAHLNYSSDFRCATCLANDV</sequence>
<dbReference type="InParanoid" id="A8Y1C0"/>
<dbReference type="Proteomes" id="UP000008549">
    <property type="component" value="Unassembled WGS sequence"/>
</dbReference>
<dbReference type="WormBase" id="CBG22012">
    <property type="protein sequence ID" value="CBP47895"/>
    <property type="gene ID" value="WBGene00040659"/>
    <property type="gene designation" value="Cbr-athp-3"/>
</dbReference>
<dbReference type="AlphaFoldDB" id="A8Y1C0"/>
<dbReference type="EMBL" id="HE601428">
    <property type="protein sequence ID" value="CAP38689.1"/>
    <property type="molecule type" value="Genomic_DNA"/>
</dbReference>
<evidence type="ECO:0000313" key="3">
    <source>
        <dbReference type="Proteomes" id="UP000008549"/>
    </source>
</evidence>
<feature type="compositionally biased region" description="Basic and acidic residues" evidence="1">
    <location>
        <begin position="155"/>
        <end position="166"/>
    </location>
</feature>
<feature type="region of interest" description="Disordered" evidence="1">
    <location>
        <begin position="114"/>
        <end position="229"/>
    </location>
</feature>
<accession>A8Y1C0</accession>
<evidence type="ECO:0000256" key="1">
    <source>
        <dbReference type="SAM" id="MobiDB-lite"/>
    </source>
</evidence>
<evidence type="ECO:0000313" key="2">
    <source>
        <dbReference type="EMBL" id="CAP38689.1"/>
    </source>
</evidence>
<dbReference type="CDD" id="cd15517">
    <property type="entry name" value="PHD_TCF19_like"/>
    <property type="match status" value="1"/>
</dbReference>
<dbReference type="SUPFAM" id="SSF57903">
    <property type="entry name" value="FYVE/PHD zinc finger"/>
    <property type="match status" value="2"/>
</dbReference>
<dbReference type="GeneID" id="8580806"/>
<reference evidence="2 3" key="2">
    <citation type="journal article" date="2011" name="PLoS Genet.">
        <title>Caenorhabditis briggsae recombinant inbred line genotypes reveal inter-strain incompatibility and the evolution of recombination.</title>
        <authorList>
            <person name="Ross J.A."/>
            <person name="Koboldt D.C."/>
            <person name="Staisch J.E."/>
            <person name="Chamberlin H.M."/>
            <person name="Gupta B.P."/>
            <person name="Miller R.D."/>
            <person name="Baird S.E."/>
            <person name="Haag E.S."/>
        </authorList>
    </citation>
    <scope>NUCLEOTIDE SEQUENCE [LARGE SCALE GENOMIC DNA]</scope>
    <source>
        <strain evidence="2 3">AF16</strain>
    </source>
</reference>
<dbReference type="eggNOG" id="KOG1973">
    <property type="taxonomic scope" value="Eukaryota"/>
</dbReference>
<name>A8Y1C0_CAEBR</name>
<feature type="compositionally biased region" description="Basic and acidic residues" evidence="1">
    <location>
        <begin position="115"/>
        <end position="127"/>
    </location>
</feature>
<gene>
    <name evidence="4" type="primary">athp-3</name>
    <name evidence="2 4" type="ORF">CBG22012</name>
    <name evidence="2" type="ORF">CBG_22012</name>
</gene>
<dbReference type="HOGENOM" id="CLU_445669_0_0_1"/>
<evidence type="ECO:0000313" key="4">
    <source>
        <dbReference type="WormBase" id="CBG22012"/>
    </source>
</evidence>